<keyword evidence="6" id="KW-0813">Transport</keyword>
<name>A0A7X3SJW3_9FIRM</name>
<feature type="transmembrane region" description="Helical" evidence="6">
    <location>
        <begin position="532"/>
        <end position="559"/>
    </location>
</feature>
<dbReference type="InterPro" id="IPR052536">
    <property type="entry name" value="ABC-4_Integral_Memb_Prot"/>
</dbReference>
<dbReference type="GO" id="GO:0055085">
    <property type="term" value="P:transmembrane transport"/>
    <property type="evidence" value="ECO:0007669"/>
    <property type="project" value="UniProtKB-UniRule"/>
</dbReference>
<dbReference type="PIRSF" id="PIRSF018968">
    <property type="entry name" value="ABC_permease_BceB"/>
    <property type="match status" value="1"/>
</dbReference>
<evidence type="ECO:0000256" key="6">
    <source>
        <dbReference type="PIRNR" id="PIRNR018968"/>
    </source>
</evidence>
<dbReference type="RefSeq" id="WP_159751822.1">
    <property type="nucleotide sequence ID" value="NZ_WUQX01000001.1"/>
</dbReference>
<evidence type="ECO:0000313" key="8">
    <source>
        <dbReference type="EMBL" id="MXP76766.1"/>
    </source>
</evidence>
<protein>
    <submittedName>
        <fullName evidence="8">FtsX-like permease family protein</fullName>
    </submittedName>
</protein>
<evidence type="ECO:0000256" key="3">
    <source>
        <dbReference type="ARBA" id="ARBA00022692"/>
    </source>
</evidence>
<evidence type="ECO:0000313" key="9">
    <source>
        <dbReference type="Proteomes" id="UP000460412"/>
    </source>
</evidence>
<feature type="transmembrane region" description="Helical" evidence="6">
    <location>
        <begin position="197"/>
        <end position="217"/>
    </location>
</feature>
<feature type="transmembrane region" description="Helical" evidence="6">
    <location>
        <begin position="152"/>
        <end position="172"/>
    </location>
</feature>
<dbReference type="Proteomes" id="UP000460412">
    <property type="component" value="Unassembled WGS sequence"/>
</dbReference>
<dbReference type="GO" id="GO:0005886">
    <property type="term" value="C:plasma membrane"/>
    <property type="evidence" value="ECO:0007669"/>
    <property type="project" value="UniProtKB-SubCell"/>
</dbReference>
<evidence type="ECO:0000256" key="1">
    <source>
        <dbReference type="ARBA" id="ARBA00004651"/>
    </source>
</evidence>
<feature type="transmembrane region" description="Helical" evidence="6">
    <location>
        <begin position="223"/>
        <end position="250"/>
    </location>
</feature>
<feature type="transmembrane region" description="Helical" evidence="6">
    <location>
        <begin position="99"/>
        <end position="132"/>
    </location>
</feature>
<comment type="caution">
    <text evidence="8">The sequence shown here is derived from an EMBL/GenBank/DDBJ whole genome shotgun (WGS) entry which is preliminary data.</text>
</comment>
<evidence type="ECO:0000256" key="4">
    <source>
        <dbReference type="ARBA" id="ARBA00022989"/>
    </source>
</evidence>
<feature type="transmembrane region" description="Helical" evidence="6">
    <location>
        <begin position="282"/>
        <end position="307"/>
    </location>
</feature>
<reference evidence="8 9" key="1">
    <citation type="submission" date="2019-12" db="EMBL/GenBank/DDBJ databases">
        <title>Sporaefaciens musculi gen. nov., sp. nov., a novel bacterium isolated from the caecum of an obese mouse.</title>
        <authorList>
            <person name="Rasmussen T.S."/>
            <person name="Streidl T."/>
            <person name="Hitch T.C.A."/>
            <person name="Wortmann E."/>
            <person name="Deptula P."/>
            <person name="Hansen M."/>
            <person name="Nielsen D.S."/>
            <person name="Clavel T."/>
            <person name="Vogensen F.K."/>
        </authorList>
    </citation>
    <scope>NUCLEOTIDE SEQUENCE [LARGE SCALE GENOMIC DNA]</scope>
    <source>
        <strain evidence="8 9">WCA-9-b2</strain>
    </source>
</reference>
<feature type="transmembrane region" description="Helical" evidence="6">
    <location>
        <begin position="58"/>
        <end position="78"/>
    </location>
</feature>
<keyword evidence="2 6" id="KW-1003">Cell membrane</keyword>
<accession>A0A7X3SJW3</accession>
<organism evidence="8 9">
    <name type="scientific">Sporofaciens musculi</name>
    <dbReference type="NCBI Taxonomy" id="2681861"/>
    <lineage>
        <taxon>Bacteria</taxon>
        <taxon>Bacillati</taxon>
        <taxon>Bacillota</taxon>
        <taxon>Clostridia</taxon>
        <taxon>Lachnospirales</taxon>
        <taxon>Lachnospiraceae</taxon>
        <taxon>Sporofaciens</taxon>
    </lineage>
</organism>
<dbReference type="InterPro" id="IPR027022">
    <property type="entry name" value="ABC_permease_BceB-typ"/>
</dbReference>
<dbReference type="AlphaFoldDB" id="A0A7X3SJW3"/>
<keyword evidence="4 6" id="KW-1133">Transmembrane helix</keyword>
<proteinExistence type="inferred from homology"/>
<comment type="similarity">
    <text evidence="6">Belongs to the ABC-4 integral membrane protein family.</text>
</comment>
<evidence type="ECO:0000256" key="2">
    <source>
        <dbReference type="ARBA" id="ARBA00022475"/>
    </source>
</evidence>
<keyword evidence="9" id="KW-1185">Reference proteome</keyword>
<feature type="transmembrane region" description="Helical" evidence="6">
    <location>
        <begin position="593"/>
        <end position="615"/>
    </location>
</feature>
<feature type="transmembrane region" description="Helical" evidence="6">
    <location>
        <begin position="627"/>
        <end position="651"/>
    </location>
</feature>
<comment type="subcellular location">
    <subcellularLocation>
        <location evidence="1 6">Cell membrane</location>
        <topology evidence="1 6">Multi-pass membrane protein</topology>
    </subcellularLocation>
</comment>
<feature type="transmembrane region" description="Helical" evidence="6">
    <location>
        <begin position="21"/>
        <end position="38"/>
    </location>
</feature>
<dbReference type="EMBL" id="WUQX01000001">
    <property type="protein sequence ID" value="MXP76766.1"/>
    <property type="molecule type" value="Genomic_DNA"/>
</dbReference>
<dbReference type="Pfam" id="PF02687">
    <property type="entry name" value="FtsX"/>
    <property type="match status" value="1"/>
</dbReference>
<feature type="domain" description="ABC3 transporter permease C-terminal" evidence="7">
    <location>
        <begin position="61"/>
        <end position="173"/>
    </location>
</feature>
<gene>
    <name evidence="8" type="ORF">GN277_15655</name>
</gene>
<sequence>MSSSIYGKLALTNLKNNRKTYIPYILTAILTVMMYYIMDDLSRNSGISYESLHMILVYARAVIVIFAVIFLFYTNSFLIKRRKKEIGVYNILGMGKRHIARMLIVETMVTAVVSISAGIIFGLIFSKLTYLILLKILNYGINMDFEFSKETLMYTLVFFLVIFLMTLFYNLFQIQLSNPIELLHGGSQGEKEPKTKWFMTVFGVVSLGIGYFIAVTVDHPLAAIQAFFVAVVCVILGTYALFTAGSVALLKGLRRNKKFYYQTKHFSAVAGMIYRMKQNAVGLANICILSTMVLVMISTTISLYVGMEDVLETRYPREFEAKTNVSTPESDQAIERIVEEELANAGVKAKSMLRYHDGSIAALRQGNGFALQKFGNYGVDDVVEIWMIPLEDYNQTEGTKDCLGPDEVYIYSTGEVWGEDTVQIGEQTYQVTKELDNMKIAPKDEQRMVDGYYIIVSDAEQIGEILRRNYEDSDMQPDWVEQMAALDYRLTFDLEGKEEDCLNVMKVMKDRIEREVHSGFCEGRELSREEFYFLYGGLLFIGIYLGSLFLMATVLIMYYKQISEGYDDRERYQIMQKVGMSKREVKHSIRSQVLMVFFLPLVMAVLHISVAFGVITKLLAILNLTNVPLFLICTIITVIVFALFYGIVFSLTAREYYKIVN</sequence>
<dbReference type="PANTHER" id="PTHR46795">
    <property type="entry name" value="ABC TRANSPORTER PERMEASE-RELATED-RELATED"/>
    <property type="match status" value="1"/>
</dbReference>
<dbReference type="PANTHER" id="PTHR46795:SF3">
    <property type="entry name" value="ABC TRANSPORTER PERMEASE"/>
    <property type="match status" value="1"/>
</dbReference>
<evidence type="ECO:0000256" key="5">
    <source>
        <dbReference type="ARBA" id="ARBA00023136"/>
    </source>
</evidence>
<dbReference type="InterPro" id="IPR003838">
    <property type="entry name" value="ABC3_permease_C"/>
</dbReference>
<keyword evidence="3 6" id="KW-0812">Transmembrane</keyword>
<evidence type="ECO:0000259" key="7">
    <source>
        <dbReference type="Pfam" id="PF02687"/>
    </source>
</evidence>
<keyword evidence="5 6" id="KW-0472">Membrane</keyword>